<name>A0AAN8KGH5_9TELE</name>
<accession>A0AAN8KGH5</accession>
<evidence type="ECO:0000256" key="3">
    <source>
        <dbReference type="ARBA" id="ARBA00022490"/>
    </source>
</evidence>
<sequence length="331" mass="35390">MQQHGTHSQSEGPGSGRTSTPTCGGKAQAKWKRSPVVEPYPSGEGMGMEDGSESDSVAATPSSTGSKSNTPTSSVPSATVTPLNEGFLPPGEFDPMHAVSRGRKSAKRLSRNMEVQVSQETRNVSIGMGSSDEWSEFQEIIDSTPELDMCVDPRLYGGGNSPSQGIVNEAFGINTDSLYHEIKDAKSDIIGDVDAGAELLGEFSVRDDFFGMGKEVENLLTENKHLLETKNALNIVKNDLIAKVDELSGEHEVLREELDALRTAKNKVDAKVKELEEELKRLRAEALTLGASQDSKDEGGEDKDDNPLQGTLCVVSAKVPDAIVAAPDLGC</sequence>
<evidence type="ECO:0000259" key="7">
    <source>
        <dbReference type="Pfam" id="PF16471"/>
    </source>
</evidence>
<dbReference type="Gene3D" id="1.20.5.1000">
    <property type="entry name" value="arf6 gtpase in complex with a specific effector, jip4"/>
    <property type="match status" value="1"/>
</dbReference>
<dbReference type="GO" id="GO:0019894">
    <property type="term" value="F:kinesin binding"/>
    <property type="evidence" value="ECO:0007669"/>
    <property type="project" value="TreeGrafter"/>
</dbReference>
<dbReference type="Pfam" id="PF16471">
    <property type="entry name" value="JIP_LZII"/>
    <property type="match status" value="1"/>
</dbReference>
<evidence type="ECO:0000256" key="2">
    <source>
        <dbReference type="ARBA" id="ARBA00009866"/>
    </source>
</evidence>
<evidence type="ECO:0000256" key="6">
    <source>
        <dbReference type="SAM" id="MobiDB-lite"/>
    </source>
</evidence>
<feature type="compositionally biased region" description="Low complexity" evidence="6">
    <location>
        <begin position="68"/>
        <end position="82"/>
    </location>
</feature>
<evidence type="ECO:0000313" key="9">
    <source>
        <dbReference type="Proteomes" id="UP001356427"/>
    </source>
</evidence>
<keyword evidence="9" id="KW-1185">Reference proteome</keyword>
<dbReference type="InterPro" id="IPR032486">
    <property type="entry name" value="JIP_LZII"/>
</dbReference>
<feature type="compositionally biased region" description="Polar residues" evidence="6">
    <location>
        <begin position="57"/>
        <end position="67"/>
    </location>
</feature>
<dbReference type="EMBL" id="JAGTTL010000172">
    <property type="protein sequence ID" value="KAK6290907.1"/>
    <property type="molecule type" value="Genomic_DNA"/>
</dbReference>
<organism evidence="8 9">
    <name type="scientific">Coregonus suidteri</name>
    <dbReference type="NCBI Taxonomy" id="861788"/>
    <lineage>
        <taxon>Eukaryota</taxon>
        <taxon>Metazoa</taxon>
        <taxon>Chordata</taxon>
        <taxon>Craniata</taxon>
        <taxon>Vertebrata</taxon>
        <taxon>Euteleostomi</taxon>
        <taxon>Actinopterygii</taxon>
        <taxon>Neopterygii</taxon>
        <taxon>Teleostei</taxon>
        <taxon>Protacanthopterygii</taxon>
        <taxon>Salmoniformes</taxon>
        <taxon>Salmonidae</taxon>
        <taxon>Coregoninae</taxon>
        <taxon>Coregonus</taxon>
    </lineage>
</organism>
<dbReference type="PANTHER" id="PTHR13886">
    <property type="entry name" value="JNK/SAPK-ASSOCIATED PROTEIN"/>
    <property type="match status" value="1"/>
</dbReference>
<evidence type="ECO:0000256" key="1">
    <source>
        <dbReference type="ARBA" id="ARBA00004496"/>
    </source>
</evidence>
<feature type="coiled-coil region" evidence="5">
    <location>
        <begin position="237"/>
        <end position="292"/>
    </location>
</feature>
<dbReference type="Proteomes" id="UP001356427">
    <property type="component" value="Unassembled WGS sequence"/>
</dbReference>
<feature type="compositionally biased region" description="Basic residues" evidence="6">
    <location>
        <begin position="100"/>
        <end position="110"/>
    </location>
</feature>
<dbReference type="GO" id="GO:0016192">
    <property type="term" value="P:vesicle-mediated transport"/>
    <property type="evidence" value="ECO:0007669"/>
    <property type="project" value="TreeGrafter"/>
</dbReference>
<comment type="similarity">
    <text evidence="2">Belongs to the JIP scaffold family.</text>
</comment>
<feature type="region of interest" description="Disordered" evidence="6">
    <location>
        <begin position="1"/>
        <end position="112"/>
    </location>
</feature>
<keyword evidence="3" id="KW-0963">Cytoplasm</keyword>
<dbReference type="PANTHER" id="PTHR13886:SF3">
    <property type="entry name" value="C-JUN-AMINO-TERMINAL KINASE-INTERACTING PROTEIN 3"/>
    <property type="match status" value="1"/>
</dbReference>
<dbReference type="GO" id="GO:0008432">
    <property type="term" value="F:JUN kinase binding"/>
    <property type="evidence" value="ECO:0007669"/>
    <property type="project" value="TreeGrafter"/>
</dbReference>
<comment type="caution">
    <text evidence="8">The sequence shown here is derived from an EMBL/GenBank/DDBJ whole genome shotgun (WGS) entry which is preliminary data.</text>
</comment>
<dbReference type="InterPro" id="IPR039911">
    <property type="entry name" value="JIP3/JIP4"/>
</dbReference>
<proteinExistence type="inferred from homology"/>
<dbReference type="GO" id="GO:0005078">
    <property type="term" value="F:MAP-kinase scaffold activity"/>
    <property type="evidence" value="ECO:0007669"/>
    <property type="project" value="InterPro"/>
</dbReference>
<evidence type="ECO:0000256" key="5">
    <source>
        <dbReference type="SAM" id="Coils"/>
    </source>
</evidence>
<dbReference type="AlphaFoldDB" id="A0AAN8KGH5"/>
<dbReference type="GO" id="GO:0030159">
    <property type="term" value="F:signaling receptor complex adaptor activity"/>
    <property type="evidence" value="ECO:0007669"/>
    <property type="project" value="TreeGrafter"/>
</dbReference>
<protein>
    <recommendedName>
        <fullName evidence="7">JNK-interacting protein leucine zipper II domain-containing protein</fullName>
    </recommendedName>
</protein>
<keyword evidence="4 5" id="KW-0175">Coiled coil</keyword>
<feature type="compositionally biased region" description="Polar residues" evidence="6">
    <location>
        <begin position="1"/>
        <end position="22"/>
    </location>
</feature>
<evidence type="ECO:0000313" key="8">
    <source>
        <dbReference type="EMBL" id="KAK6290907.1"/>
    </source>
</evidence>
<evidence type="ECO:0000256" key="4">
    <source>
        <dbReference type="ARBA" id="ARBA00023054"/>
    </source>
</evidence>
<feature type="domain" description="JNK-interacting protein leucine zipper II" evidence="7">
    <location>
        <begin position="210"/>
        <end position="280"/>
    </location>
</feature>
<dbReference type="FunFam" id="1.20.5.1000:FF:000001">
    <property type="entry name" value="C-Jun-amino-terminal kinase-interacting protein 3 isoform X2"/>
    <property type="match status" value="1"/>
</dbReference>
<reference evidence="8 9" key="1">
    <citation type="submission" date="2021-04" db="EMBL/GenBank/DDBJ databases">
        <authorList>
            <person name="De Guttry C."/>
            <person name="Zahm M."/>
            <person name="Klopp C."/>
            <person name="Cabau C."/>
            <person name="Louis A."/>
            <person name="Berthelot C."/>
            <person name="Parey E."/>
            <person name="Roest Crollius H."/>
            <person name="Montfort J."/>
            <person name="Robinson-Rechavi M."/>
            <person name="Bucao C."/>
            <person name="Bouchez O."/>
            <person name="Gislard M."/>
            <person name="Lluch J."/>
            <person name="Milhes M."/>
            <person name="Lampietro C."/>
            <person name="Lopez Roques C."/>
            <person name="Donnadieu C."/>
            <person name="Braasch I."/>
            <person name="Desvignes T."/>
            <person name="Postlethwait J."/>
            <person name="Bobe J."/>
            <person name="Wedekind C."/>
            <person name="Guiguen Y."/>
        </authorList>
    </citation>
    <scope>NUCLEOTIDE SEQUENCE [LARGE SCALE GENOMIC DNA]</scope>
    <source>
        <strain evidence="8">Cs_M1</strain>
        <tissue evidence="8">Blood</tissue>
    </source>
</reference>
<dbReference type="GO" id="GO:0005737">
    <property type="term" value="C:cytoplasm"/>
    <property type="evidence" value="ECO:0007669"/>
    <property type="project" value="UniProtKB-SubCell"/>
</dbReference>
<comment type="subcellular location">
    <subcellularLocation>
        <location evidence="1">Cytoplasm</location>
    </subcellularLocation>
</comment>
<gene>
    <name evidence="8" type="ORF">J4Q44_G00386940</name>
</gene>